<evidence type="ECO:0000313" key="2">
    <source>
        <dbReference type="EMBL" id="GLX79406.1"/>
    </source>
</evidence>
<feature type="domain" description="tRNA-modifying protein YgfZ-like beta-barrel" evidence="1">
    <location>
        <begin position="267"/>
        <end position="332"/>
    </location>
</feature>
<dbReference type="InterPro" id="IPR045179">
    <property type="entry name" value="YgfZ/GcvT"/>
</dbReference>
<name>A0ABQ6GTY5_9GAMM</name>
<dbReference type="Gene3D" id="3.30.70.1400">
    <property type="entry name" value="Aminomethyltransferase beta-barrel domains"/>
    <property type="match status" value="1"/>
</dbReference>
<proteinExistence type="predicted"/>
<dbReference type="InterPro" id="IPR017703">
    <property type="entry name" value="YgfZ/GCV_T_CS"/>
</dbReference>
<dbReference type="Gene3D" id="3.30.70.1630">
    <property type="match status" value="1"/>
</dbReference>
<dbReference type="SUPFAM" id="SSF101790">
    <property type="entry name" value="Aminomethyltransferase beta-barrel domain"/>
    <property type="match status" value="1"/>
</dbReference>
<dbReference type="Proteomes" id="UP001157186">
    <property type="component" value="Unassembled WGS sequence"/>
</dbReference>
<dbReference type="Pfam" id="PF21130">
    <property type="entry name" value="YgfZ_barrel"/>
    <property type="match status" value="1"/>
</dbReference>
<reference evidence="2 3" key="1">
    <citation type="submission" date="2023-03" db="EMBL/GenBank/DDBJ databases">
        <title>Draft genome sequence of Thalassotalea insulae KCTC 62186T.</title>
        <authorList>
            <person name="Sawabe T."/>
        </authorList>
    </citation>
    <scope>NUCLEOTIDE SEQUENCE [LARGE SCALE GENOMIC DNA]</scope>
    <source>
        <strain evidence="2 3">KCTC 62186</strain>
    </source>
</reference>
<dbReference type="InterPro" id="IPR029043">
    <property type="entry name" value="GcvT/YgfZ_C"/>
</dbReference>
<gene>
    <name evidence="2" type="ORF">tinsulaeT_27460</name>
</gene>
<sequence length="350" mass="39158">MPSNNDLFSSFSSILIDYNNAFSLIDMSLTLENHQPSLENLPENYLIALTECNAIQLTGEEQQKYLQGQVTCDVNTLTPETLLHGAHCNAKGKVFSCFRLFERDGSYLLFQPKSSIEQSLAELKKFGVFAKVDINTTEQLAFFCLVGTNAPAILKEKFNTLPDSMTPVIQTGSTNLVYIAGNIERYLIIDTKENVEQLVSAFSLPVFPSPIWKLLEIVEGFPYLDNDNHSEYVPQMLNMQAINGISFTKGCYLGQETVARMQYLGKNKKALFALTGKLTNPSAEIIIEKQLGENWRKAGDVIACYISENNQCYLQAVLANDSNQEIKLQLKEQTDADLSLVNLPYSLTQD</sequence>
<keyword evidence="3" id="KW-1185">Reference proteome</keyword>
<dbReference type="SUPFAM" id="SSF103025">
    <property type="entry name" value="Folate-binding domain"/>
    <property type="match status" value="1"/>
</dbReference>
<accession>A0ABQ6GTY5</accession>
<dbReference type="PANTHER" id="PTHR22602">
    <property type="entry name" value="TRANSFERASE CAF17, MITOCHONDRIAL-RELATED"/>
    <property type="match status" value="1"/>
</dbReference>
<dbReference type="PANTHER" id="PTHR22602:SF0">
    <property type="entry name" value="TRANSFERASE CAF17, MITOCHONDRIAL-RELATED"/>
    <property type="match status" value="1"/>
</dbReference>
<organism evidence="2 3">
    <name type="scientific">Thalassotalea insulae</name>
    <dbReference type="NCBI Taxonomy" id="2056778"/>
    <lineage>
        <taxon>Bacteria</taxon>
        <taxon>Pseudomonadati</taxon>
        <taxon>Pseudomonadota</taxon>
        <taxon>Gammaproteobacteria</taxon>
        <taxon>Alteromonadales</taxon>
        <taxon>Colwelliaceae</taxon>
        <taxon>Thalassotalea</taxon>
    </lineage>
</organism>
<dbReference type="EMBL" id="BSST01000001">
    <property type="protein sequence ID" value="GLX79406.1"/>
    <property type="molecule type" value="Genomic_DNA"/>
</dbReference>
<evidence type="ECO:0000313" key="3">
    <source>
        <dbReference type="Proteomes" id="UP001157186"/>
    </source>
</evidence>
<dbReference type="NCBIfam" id="TIGR03317">
    <property type="entry name" value="ygfZ_signature"/>
    <property type="match status" value="1"/>
</dbReference>
<dbReference type="Gene3D" id="2.40.30.160">
    <property type="match status" value="1"/>
</dbReference>
<evidence type="ECO:0000259" key="1">
    <source>
        <dbReference type="Pfam" id="PF21130"/>
    </source>
</evidence>
<comment type="caution">
    <text evidence="2">The sequence shown here is derived from an EMBL/GenBank/DDBJ whole genome shotgun (WGS) entry which is preliminary data.</text>
</comment>
<protein>
    <submittedName>
        <fullName evidence="2">tRNA-modifying protein YgfZ</fullName>
    </submittedName>
</protein>
<dbReference type="NCBIfam" id="NF007110">
    <property type="entry name" value="PRK09559.1"/>
    <property type="match status" value="1"/>
</dbReference>
<dbReference type="InterPro" id="IPR048451">
    <property type="entry name" value="YgfZ_barrel"/>
</dbReference>